<evidence type="ECO:0000313" key="3">
    <source>
        <dbReference type="Proteomes" id="UP001556098"/>
    </source>
</evidence>
<gene>
    <name evidence="2" type="ORF">AB2B41_08665</name>
</gene>
<dbReference type="EMBL" id="JBFNXX010000005">
    <property type="protein sequence ID" value="MEW9919673.1"/>
    <property type="molecule type" value="Genomic_DNA"/>
</dbReference>
<evidence type="ECO:0008006" key="4">
    <source>
        <dbReference type="Google" id="ProtNLM"/>
    </source>
</evidence>
<evidence type="ECO:0000313" key="2">
    <source>
        <dbReference type="EMBL" id="MEW9919673.1"/>
    </source>
</evidence>
<protein>
    <recommendedName>
        <fullName evidence="4">DUF5801 domain-containing protein</fullName>
    </recommendedName>
</protein>
<name>A0ABV3RL09_9RHOB</name>
<reference evidence="2 3" key="1">
    <citation type="submission" date="2024-07" db="EMBL/GenBank/DDBJ databases">
        <title>Marimonas sp.nov., isolated from tidal-flat sediment.</title>
        <authorList>
            <person name="Jayan J.N."/>
            <person name="Lee S.S."/>
        </authorList>
    </citation>
    <scope>NUCLEOTIDE SEQUENCE [LARGE SCALE GENOMIC DNA]</scope>
    <source>
        <strain evidence="2 3">MJW-29</strain>
    </source>
</reference>
<accession>A0ABV3RL09</accession>
<organism evidence="2 3">
    <name type="scientific">Sulfitobacter sediminis</name>
    <dbReference type="NCBI Taxonomy" id="3234186"/>
    <lineage>
        <taxon>Bacteria</taxon>
        <taxon>Pseudomonadati</taxon>
        <taxon>Pseudomonadota</taxon>
        <taxon>Alphaproteobacteria</taxon>
        <taxon>Rhodobacterales</taxon>
        <taxon>Roseobacteraceae</taxon>
        <taxon>Sulfitobacter</taxon>
    </lineage>
</organism>
<dbReference type="Proteomes" id="UP001556098">
    <property type="component" value="Unassembled WGS sequence"/>
</dbReference>
<feature type="compositionally biased region" description="Acidic residues" evidence="1">
    <location>
        <begin position="21"/>
        <end position="39"/>
    </location>
</feature>
<keyword evidence="3" id="KW-1185">Reference proteome</keyword>
<feature type="region of interest" description="Disordered" evidence="1">
    <location>
        <begin position="312"/>
        <end position="340"/>
    </location>
</feature>
<proteinExistence type="predicted"/>
<feature type="region of interest" description="Disordered" evidence="1">
    <location>
        <begin position="1"/>
        <end position="51"/>
    </location>
</feature>
<dbReference type="RefSeq" id="WP_367877378.1">
    <property type="nucleotide sequence ID" value="NZ_JBFNXX010000005.1"/>
</dbReference>
<evidence type="ECO:0000256" key="1">
    <source>
        <dbReference type="SAM" id="MobiDB-lite"/>
    </source>
</evidence>
<sequence length="350" mass="37507">MGDSFTDPSKQAPVPFVLNPVEDETESEPEGEETVEDEPPVVVEPEQDPLPAGDLVTVTGPDGEAVDLELIVANGAEAETPSDADYVVTAPEGVNRIEVGYDDHTTFRIDYNVGTKSVDAGLNSEINGNDGVNSRTITWEPDENGANVRTLSWVKEFESSTNVIMHVAEDDIGRHVAQIELLNPGDVLKFDFENDVTGNLHLVYDETEEGTEGDTNTTKRAFLIRTDADVTSLSTDQIAALVNDADGQNASGQVLAEIYLGEETLLIKGDPTSGEDYEVRMTNYINDKPVITSTIAFTSVTETQDLLVGEEPAAAEAEDGRTEPSGDESTEGGFGDLLEGAGINPAFFGF</sequence>
<comment type="caution">
    <text evidence="2">The sequence shown here is derived from an EMBL/GenBank/DDBJ whole genome shotgun (WGS) entry which is preliminary data.</text>
</comment>